<dbReference type="Proteomes" id="UP001583186">
    <property type="component" value="Unassembled WGS sequence"/>
</dbReference>
<comment type="similarity">
    <text evidence="1">Belongs to the paxM FAD-dependent monooxygenase family.</text>
</comment>
<keyword evidence="5" id="KW-0503">Monooxygenase</keyword>
<sequence length="502" mass="54997">MGAVLSWLRKHSGNKPEPTTNNNTIKTSKNSTTITADDTVVDIAGKMATDTVTSSGSSSDGRLTIIIVGAGLGGLGAAISCAMGGHSVRVIEQAKEISEIGAGLQITPNGSRLLQHWQVPEAFWKTVAEPTDLFVHRYSGEVLYRETDFNTRQRTKYGAPFVDVHRADLQQALYKRALALGVVFSLDERVVALDVAGRTDASLTTASGKSFTADLVIGADGLWSQCRKTFLNDAPRSQPIPTGDLAYRIVLTLDEISDEDLREWVRKPTVHFWIGPGAHAVGYSLRGGEMYNIVLLVPDNLPDQVSKEKASVQEMNELFSSWDPTLKRFLGYVDSVDKWKLMHMEELPHWVNDEANLVFLGDACHPMLPYLAQGANSSLEDGAVLGTLLSHVKEKSQLKTALHSYEAVRKQRGEAIVRETFNQRADFHMLNGDKQVFRDEALRAGPNWDTHAAFPSRWNCPKVQPWLYGYDAVAEAEKAVASQGKANVSSGPSGSALPHSQL</sequence>
<evidence type="ECO:0000256" key="5">
    <source>
        <dbReference type="ARBA" id="ARBA00023033"/>
    </source>
</evidence>
<feature type="region of interest" description="Disordered" evidence="6">
    <location>
        <begin position="9"/>
        <end position="29"/>
    </location>
</feature>
<dbReference type="SUPFAM" id="SSF54373">
    <property type="entry name" value="FAD-linked reductases, C-terminal domain"/>
    <property type="match status" value="1"/>
</dbReference>
<proteinExistence type="inferred from homology"/>
<comment type="caution">
    <text evidence="8">The sequence shown here is derived from an EMBL/GenBank/DDBJ whole genome shotgun (WGS) entry which is preliminary data.</text>
</comment>
<dbReference type="EMBL" id="JAWCUI010000017">
    <property type="protein sequence ID" value="KAL1897842.1"/>
    <property type="molecule type" value="Genomic_DNA"/>
</dbReference>
<accession>A0ABR3ZC56</accession>
<feature type="domain" description="FAD-binding" evidence="7">
    <location>
        <begin position="64"/>
        <end position="419"/>
    </location>
</feature>
<keyword evidence="2" id="KW-0285">Flavoprotein</keyword>
<dbReference type="PRINTS" id="PR00420">
    <property type="entry name" value="RNGMNOXGNASE"/>
</dbReference>
<protein>
    <recommendedName>
        <fullName evidence="7">FAD-binding domain-containing protein</fullName>
    </recommendedName>
</protein>
<evidence type="ECO:0000259" key="7">
    <source>
        <dbReference type="Pfam" id="PF01494"/>
    </source>
</evidence>
<reference evidence="8 9" key="1">
    <citation type="journal article" date="2024" name="IMA Fungus">
        <title>IMA Genome - F19 : A genome assembly and annotation guide to empower mycologists, including annotated draft genome sequences of Ceratocystis pirilliformis, Diaporthe australafricana, Fusarium ophioides, Paecilomyces lecythidis, and Sporothrix stenoceras.</title>
        <authorList>
            <person name="Aylward J."/>
            <person name="Wilson A.M."/>
            <person name="Visagie C.M."/>
            <person name="Spraker J."/>
            <person name="Barnes I."/>
            <person name="Buitendag C."/>
            <person name="Ceriani C."/>
            <person name="Del Mar Angel L."/>
            <person name="du Plessis D."/>
            <person name="Fuchs T."/>
            <person name="Gasser K."/>
            <person name="Kramer D."/>
            <person name="Li W."/>
            <person name="Munsamy K."/>
            <person name="Piso A."/>
            <person name="Price J.L."/>
            <person name="Sonnekus B."/>
            <person name="Thomas C."/>
            <person name="van der Nest A."/>
            <person name="van Dijk A."/>
            <person name="van Heerden A."/>
            <person name="van Vuuren N."/>
            <person name="Yilmaz N."/>
            <person name="Duong T.A."/>
            <person name="van der Merwe N.A."/>
            <person name="Wingfield M.J."/>
            <person name="Wingfield B.D."/>
        </authorList>
    </citation>
    <scope>NUCLEOTIDE SEQUENCE [LARGE SCALE GENOMIC DNA]</scope>
    <source>
        <strain evidence="8 9">CMW 5346</strain>
    </source>
</reference>
<dbReference type="SUPFAM" id="SSF51905">
    <property type="entry name" value="FAD/NAD(P)-binding domain"/>
    <property type="match status" value="1"/>
</dbReference>
<dbReference type="PANTHER" id="PTHR13789">
    <property type="entry name" value="MONOOXYGENASE"/>
    <property type="match status" value="1"/>
</dbReference>
<dbReference type="Pfam" id="PF01494">
    <property type="entry name" value="FAD_binding_3"/>
    <property type="match status" value="1"/>
</dbReference>
<evidence type="ECO:0000256" key="2">
    <source>
        <dbReference type="ARBA" id="ARBA00022630"/>
    </source>
</evidence>
<organism evidence="8 9">
    <name type="scientific">Sporothrix stenoceras</name>
    <dbReference type="NCBI Taxonomy" id="5173"/>
    <lineage>
        <taxon>Eukaryota</taxon>
        <taxon>Fungi</taxon>
        <taxon>Dikarya</taxon>
        <taxon>Ascomycota</taxon>
        <taxon>Pezizomycotina</taxon>
        <taxon>Sordariomycetes</taxon>
        <taxon>Sordariomycetidae</taxon>
        <taxon>Ophiostomatales</taxon>
        <taxon>Ophiostomataceae</taxon>
        <taxon>Sporothrix</taxon>
    </lineage>
</organism>
<gene>
    <name evidence="8" type="ORF">Sste5346_003694</name>
</gene>
<feature type="compositionally biased region" description="Low complexity" evidence="6">
    <location>
        <begin position="19"/>
        <end position="29"/>
    </location>
</feature>
<dbReference type="InterPro" id="IPR050493">
    <property type="entry name" value="FAD-dep_Monooxygenase_BioMet"/>
</dbReference>
<keyword evidence="4" id="KW-0560">Oxidoreductase</keyword>
<dbReference type="InterPro" id="IPR036188">
    <property type="entry name" value="FAD/NAD-bd_sf"/>
</dbReference>
<evidence type="ECO:0000256" key="3">
    <source>
        <dbReference type="ARBA" id="ARBA00022827"/>
    </source>
</evidence>
<evidence type="ECO:0000313" key="9">
    <source>
        <dbReference type="Proteomes" id="UP001583186"/>
    </source>
</evidence>
<dbReference type="PANTHER" id="PTHR13789:SF238">
    <property type="entry name" value="PUTATIVE (AFU_ORTHOLOGUE AFUA_2G01680)-RELATED"/>
    <property type="match status" value="1"/>
</dbReference>
<dbReference type="InterPro" id="IPR002938">
    <property type="entry name" value="FAD-bd"/>
</dbReference>
<evidence type="ECO:0000256" key="6">
    <source>
        <dbReference type="SAM" id="MobiDB-lite"/>
    </source>
</evidence>
<keyword evidence="3" id="KW-0274">FAD</keyword>
<dbReference type="Gene3D" id="3.50.50.60">
    <property type="entry name" value="FAD/NAD(P)-binding domain"/>
    <property type="match status" value="1"/>
</dbReference>
<name>A0ABR3ZC56_9PEZI</name>
<keyword evidence="9" id="KW-1185">Reference proteome</keyword>
<evidence type="ECO:0000256" key="1">
    <source>
        <dbReference type="ARBA" id="ARBA00007992"/>
    </source>
</evidence>
<evidence type="ECO:0000256" key="4">
    <source>
        <dbReference type="ARBA" id="ARBA00023002"/>
    </source>
</evidence>
<evidence type="ECO:0000313" key="8">
    <source>
        <dbReference type="EMBL" id="KAL1897842.1"/>
    </source>
</evidence>